<proteinExistence type="predicted"/>
<protein>
    <submittedName>
        <fullName evidence="1">Uncharacterized protein</fullName>
    </submittedName>
</protein>
<dbReference type="AlphaFoldDB" id="A0A9Q0QER5"/>
<sequence>MRLCADNHTGDELRRLEYSLFADNHFFCYALHDLIYLYYLIFF</sequence>
<reference evidence="1" key="2">
    <citation type="journal article" date="2023" name="Int. J. Mol. Sci.">
        <title>De Novo Assembly and Annotation of 11 Diverse Shrub Willow (Salix) Genomes Reveals Novel Gene Organization in Sex-Linked Regions.</title>
        <authorList>
            <person name="Hyden B."/>
            <person name="Feng K."/>
            <person name="Yates T.B."/>
            <person name="Jawdy S."/>
            <person name="Cereghino C."/>
            <person name="Smart L.B."/>
            <person name="Muchero W."/>
        </authorList>
    </citation>
    <scope>NUCLEOTIDE SEQUENCE</scope>
    <source>
        <tissue evidence="1">Shoot tip</tissue>
    </source>
</reference>
<gene>
    <name evidence="1" type="ORF">OIU79_010077</name>
</gene>
<organism evidence="1 2">
    <name type="scientific">Salix purpurea</name>
    <name type="common">Purple osier willow</name>
    <dbReference type="NCBI Taxonomy" id="77065"/>
    <lineage>
        <taxon>Eukaryota</taxon>
        <taxon>Viridiplantae</taxon>
        <taxon>Streptophyta</taxon>
        <taxon>Embryophyta</taxon>
        <taxon>Tracheophyta</taxon>
        <taxon>Spermatophyta</taxon>
        <taxon>Magnoliopsida</taxon>
        <taxon>eudicotyledons</taxon>
        <taxon>Gunneridae</taxon>
        <taxon>Pentapetalae</taxon>
        <taxon>rosids</taxon>
        <taxon>fabids</taxon>
        <taxon>Malpighiales</taxon>
        <taxon>Salicaceae</taxon>
        <taxon>Saliceae</taxon>
        <taxon>Salix</taxon>
    </lineage>
</organism>
<accession>A0A9Q0QER5</accession>
<name>A0A9Q0QER5_SALPP</name>
<dbReference type="EMBL" id="JAPFFK010000016">
    <property type="protein sequence ID" value="KAJ6705297.1"/>
    <property type="molecule type" value="Genomic_DNA"/>
</dbReference>
<evidence type="ECO:0000313" key="2">
    <source>
        <dbReference type="Proteomes" id="UP001151532"/>
    </source>
</evidence>
<comment type="caution">
    <text evidence="1">The sequence shown here is derived from an EMBL/GenBank/DDBJ whole genome shotgun (WGS) entry which is preliminary data.</text>
</comment>
<dbReference type="Proteomes" id="UP001151532">
    <property type="component" value="Chromosome 3"/>
</dbReference>
<evidence type="ECO:0000313" key="1">
    <source>
        <dbReference type="EMBL" id="KAJ6705297.1"/>
    </source>
</evidence>
<feature type="non-terminal residue" evidence="1">
    <location>
        <position position="43"/>
    </location>
</feature>
<keyword evidence="2" id="KW-1185">Reference proteome</keyword>
<reference evidence="1" key="1">
    <citation type="submission" date="2022-11" db="EMBL/GenBank/DDBJ databases">
        <authorList>
            <person name="Hyden B.L."/>
            <person name="Feng K."/>
            <person name="Yates T."/>
            <person name="Jawdy S."/>
            <person name="Smart L.B."/>
            <person name="Muchero W."/>
        </authorList>
    </citation>
    <scope>NUCLEOTIDE SEQUENCE</scope>
    <source>
        <tissue evidence="1">Shoot tip</tissue>
    </source>
</reference>